<dbReference type="RefSeq" id="WP_121167619.1">
    <property type="nucleotide sequence ID" value="NZ_RAPE01000003.1"/>
</dbReference>
<dbReference type="OrthoDB" id="9795827at2"/>
<feature type="domain" description="Haem-binding uptake Tiki superfamily ChaN" evidence="3">
    <location>
        <begin position="17"/>
        <end position="210"/>
    </location>
</feature>
<keyword evidence="5" id="KW-1185">Reference proteome</keyword>
<feature type="compositionally biased region" description="Basic and acidic residues" evidence="1">
    <location>
        <begin position="246"/>
        <end position="255"/>
    </location>
</feature>
<dbReference type="Proteomes" id="UP000281128">
    <property type="component" value="Unassembled WGS sequence"/>
</dbReference>
<evidence type="ECO:0000259" key="3">
    <source>
        <dbReference type="Pfam" id="PF04187"/>
    </source>
</evidence>
<reference evidence="4 5" key="1">
    <citation type="submission" date="2018-09" db="EMBL/GenBank/DDBJ databases">
        <title>Roseovarius spongiae sp. nov., isolated from a marine sponge.</title>
        <authorList>
            <person name="Zhuang L."/>
            <person name="Luo L."/>
        </authorList>
    </citation>
    <scope>NUCLEOTIDE SEQUENCE [LARGE SCALE GENOMIC DNA]</scope>
    <source>
        <strain evidence="4 5">HN-E21</strain>
    </source>
</reference>
<accession>A0A3A8ASG6</accession>
<feature type="region of interest" description="Disordered" evidence="1">
    <location>
        <begin position="225"/>
        <end position="255"/>
    </location>
</feature>
<evidence type="ECO:0000256" key="1">
    <source>
        <dbReference type="SAM" id="MobiDB-lite"/>
    </source>
</evidence>
<dbReference type="InterPro" id="IPR007314">
    <property type="entry name" value="Cofac_haem-bd_dom"/>
</dbReference>
<feature type="signal peptide" evidence="2">
    <location>
        <begin position="1"/>
        <end position="19"/>
    </location>
</feature>
<keyword evidence="2" id="KW-0732">Signal</keyword>
<dbReference type="EMBL" id="RAPE01000003">
    <property type="protein sequence ID" value="RKF14102.1"/>
    <property type="molecule type" value="Genomic_DNA"/>
</dbReference>
<dbReference type="CDD" id="cd14727">
    <property type="entry name" value="ChanN-like"/>
    <property type="match status" value="1"/>
</dbReference>
<proteinExistence type="predicted"/>
<protein>
    <recommendedName>
        <fullName evidence="3">Haem-binding uptake Tiki superfamily ChaN domain-containing protein</fullName>
    </recommendedName>
</protein>
<evidence type="ECO:0000313" key="4">
    <source>
        <dbReference type="EMBL" id="RKF14102.1"/>
    </source>
</evidence>
<dbReference type="Gene3D" id="3.40.50.11550">
    <property type="match status" value="2"/>
</dbReference>
<comment type="caution">
    <text evidence="4">The sequence shown here is derived from an EMBL/GenBank/DDBJ whole genome shotgun (WGS) entry which is preliminary data.</text>
</comment>
<dbReference type="AlphaFoldDB" id="A0A3A8ASG6"/>
<dbReference type="Pfam" id="PF04187">
    <property type="entry name" value="Cofac_haem_bdg"/>
    <property type="match status" value="1"/>
</dbReference>
<feature type="chain" id="PRO_5017194814" description="Haem-binding uptake Tiki superfamily ChaN domain-containing protein" evidence="2">
    <location>
        <begin position="20"/>
        <end position="255"/>
    </location>
</feature>
<organism evidence="4 5">
    <name type="scientific">Roseovarius spongiae</name>
    <dbReference type="NCBI Taxonomy" id="2320272"/>
    <lineage>
        <taxon>Bacteria</taxon>
        <taxon>Pseudomonadati</taxon>
        <taxon>Pseudomonadota</taxon>
        <taxon>Alphaproteobacteria</taxon>
        <taxon>Rhodobacterales</taxon>
        <taxon>Roseobacteraceae</taxon>
        <taxon>Roseovarius</taxon>
    </lineage>
</organism>
<dbReference type="SUPFAM" id="SSF159501">
    <property type="entry name" value="EreA/ChaN-like"/>
    <property type="match status" value="1"/>
</dbReference>
<evidence type="ECO:0000313" key="5">
    <source>
        <dbReference type="Proteomes" id="UP000281128"/>
    </source>
</evidence>
<gene>
    <name evidence="4" type="ORF">D6850_13110</name>
</gene>
<sequence length="255" mass="26659">MIRVLILCAVAALPRWAAAQDVWVLGESHDNPAHHAVQAAMVRDIAPAALVFEMLTPAQADGAVLPQFGDPSGLPRHLQWAGSGWPDFDYYRPIFVAAPKARVYGAGVPRDIARQAMQTGMAEAFGDDAAAYGLTTPLPAAEQAAREAAQAKAHCGALPAEMLPGMVAVQRLRDASLARAALDALRDTGGPVVVITGNGHARRDRGMPALLAQVAPDVGIYALGQGEDGAPPEGEFDAVRDAPAPAREDPCAAFH</sequence>
<evidence type="ECO:0000256" key="2">
    <source>
        <dbReference type="SAM" id="SignalP"/>
    </source>
</evidence>
<name>A0A3A8ASG6_9RHOB</name>